<keyword evidence="7" id="KW-0813">Transport</keyword>
<dbReference type="Pfam" id="PF00771">
    <property type="entry name" value="FHIPEP"/>
    <property type="match status" value="1"/>
</dbReference>
<comment type="subcellular location">
    <subcellularLocation>
        <location evidence="1 7">Cell membrane</location>
        <topology evidence="1 7">Multi-pass membrane protein</topology>
    </subcellularLocation>
</comment>
<dbReference type="Gene3D" id="3.40.30.60">
    <property type="entry name" value="FHIPEP family, domain 1"/>
    <property type="match status" value="1"/>
</dbReference>
<dbReference type="PANTHER" id="PTHR30161">
    <property type="entry name" value="FLAGELLAR EXPORT PROTEIN, MEMBRANE FLHA SUBUNIT-RELATED"/>
    <property type="match status" value="1"/>
</dbReference>
<feature type="transmembrane region" description="Helical" evidence="7">
    <location>
        <begin position="206"/>
        <end position="227"/>
    </location>
</feature>
<evidence type="ECO:0000256" key="3">
    <source>
        <dbReference type="ARBA" id="ARBA00022475"/>
    </source>
</evidence>
<comment type="caution">
    <text evidence="8">The sequence shown here is derived from an EMBL/GenBank/DDBJ whole genome shotgun (WGS) entry which is preliminary data.</text>
</comment>
<dbReference type="GO" id="GO:0044780">
    <property type="term" value="P:bacterial-type flagellum assembly"/>
    <property type="evidence" value="ECO:0007669"/>
    <property type="project" value="InterPro"/>
</dbReference>
<evidence type="ECO:0000256" key="7">
    <source>
        <dbReference type="RuleBase" id="RU364093"/>
    </source>
</evidence>
<keyword evidence="4 7" id="KW-0812">Transmembrane</keyword>
<gene>
    <name evidence="7 8" type="primary">flhA</name>
    <name evidence="8" type="ORF">AC812_02965</name>
</gene>
<keyword evidence="7" id="KW-0653">Protein transport</keyword>
<keyword evidence="8" id="KW-0966">Cell projection</keyword>
<keyword evidence="8" id="KW-0282">Flagellum</keyword>
<evidence type="ECO:0000256" key="6">
    <source>
        <dbReference type="ARBA" id="ARBA00023136"/>
    </source>
</evidence>
<evidence type="ECO:0000313" key="8">
    <source>
        <dbReference type="EMBL" id="KPL77523.1"/>
    </source>
</evidence>
<feature type="transmembrane region" description="Helical" evidence="7">
    <location>
        <begin position="239"/>
        <end position="266"/>
    </location>
</feature>
<keyword evidence="7" id="KW-1006">Bacterial flagellum protein export</keyword>
<keyword evidence="5 7" id="KW-1133">Transmembrane helix</keyword>
<dbReference type="PRINTS" id="PR00949">
    <property type="entry name" value="TYPE3IMAPROT"/>
</dbReference>
<evidence type="ECO:0000313" key="9">
    <source>
        <dbReference type="Proteomes" id="UP000050514"/>
    </source>
</evidence>
<feature type="transmembrane region" description="Helical" evidence="7">
    <location>
        <begin position="24"/>
        <end position="42"/>
    </location>
</feature>
<feature type="transmembrane region" description="Helical" evidence="7">
    <location>
        <begin position="79"/>
        <end position="100"/>
    </location>
</feature>
<comment type="function">
    <text evidence="7">Required for formation of the rod structure of the flagellar apparatus. Together with FliI and FliH, may constitute the export apparatus of flagellin.</text>
</comment>
<accession>A0A0P6XQJ3</accession>
<dbReference type="GO" id="GO:0009306">
    <property type="term" value="P:protein secretion"/>
    <property type="evidence" value="ECO:0007669"/>
    <property type="project" value="InterPro"/>
</dbReference>
<dbReference type="Gene3D" id="1.10.8.540">
    <property type="entry name" value="FHIPEP family, domain 3"/>
    <property type="match status" value="1"/>
</dbReference>
<evidence type="ECO:0000256" key="5">
    <source>
        <dbReference type="ARBA" id="ARBA00022989"/>
    </source>
</evidence>
<evidence type="ECO:0000256" key="4">
    <source>
        <dbReference type="ARBA" id="ARBA00022692"/>
    </source>
</evidence>
<dbReference type="AlphaFoldDB" id="A0A0P6XQJ3"/>
<dbReference type="InterPro" id="IPR001712">
    <property type="entry name" value="T3SS_FHIPEP"/>
</dbReference>
<dbReference type="GO" id="GO:0005886">
    <property type="term" value="C:plasma membrane"/>
    <property type="evidence" value="ECO:0007669"/>
    <property type="project" value="UniProtKB-SubCell"/>
</dbReference>
<proteinExistence type="inferred from homology"/>
<name>A0A0P6XQJ3_9CHLR</name>
<sequence length="703" mass="75426">MTTATRTSNPMIQSLQSLLRSKDIVMAFTLVVIVGLMLVPLPPLLVDLLIAFSIAVSIGIMLLTMYIRQPMEFSAFPTVLLLVTLLRMGINISVSRLILLNGEAGAIVATFGNLIVGGNYVVGFVIFLILMIIQFVVINSGAGRVAEVAARFTLDAMPGKQLAIDADLNAGLIDESEARQRRKAIEAEADFYGAMDGASKFVRGDAIAAIIIMLVNIIGGFVIGVVQRGLPLADALQTYVLLTIGAGLAVQVPALLVSAAAGLIVTRSTSESSLGNELFGQISNFNVLAVGSILVALMMLVPGLPKLPFALISVGFGVGAYFVNKARLAEQAAQVMTAAAPVVTEPETPEQMLEMVVVDPIELEIGYGLVPLIEEDAQDNLLRRITSIRRQLMAELGLVLPVVRIRDNLRLAPNAYRIKIRGQEVSSGELMIDRMLAIPGSSVDGELQGVQTIEPAFGLPAVWISEAEQNQAELKGYTVVSPLSVLSTHLTETVRNHAPDLLSRQLVQEMINQLRQKSPASVEGVVPDLLTLGEVQSVLRNLLRERVPIRDLSGILEVLANHAGVTRDPNILAEAVRQTMANTISAQYRDENNTLHVFTLSPQVESLLRSALVSTDSGPALSLDAGLAQTLLMKTGEQMEALAQLGYYPILLCPRELRLAFRRLAAQSLPNLVVLAFSEVSPGTRVKAHGMLDLGAVLSNGQN</sequence>
<dbReference type="InterPro" id="IPR042194">
    <property type="entry name" value="FHIPEP_1"/>
</dbReference>
<dbReference type="Proteomes" id="UP000050514">
    <property type="component" value="Unassembled WGS sequence"/>
</dbReference>
<feature type="transmembrane region" description="Helical" evidence="7">
    <location>
        <begin position="278"/>
        <end position="301"/>
    </location>
</feature>
<comment type="similarity">
    <text evidence="2 7">Belongs to the FHIPEP (flagella/HR/invasion proteins export pore) family.</text>
</comment>
<keyword evidence="9" id="KW-1185">Reference proteome</keyword>
<dbReference type="EMBL" id="LGHJ01000009">
    <property type="protein sequence ID" value="KPL77523.1"/>
    <property type="molecule type" value="Genomic_DNA"/>
</dbReference>
<dbReference type="InterPro" id="IPR042196">
    <property type="entry name" value="FHIPEP_4"/>
</dbReference>
<dbReference type="PIRSF" id="PIRSF005419">
    <property type="entry name" value="FlhA"/>
    <property type="match status" value="1"/>
</dbReference>
<keyword evidence="3 7" id="KW-1003">Cell membrane</keyword>
<reference evidence="8 9" key="1">
    <citation type="submission" date="2015-07" db="EMBL/GenBank/DDBJ databases">
        <title>Draft genome of Bellilinea caldifistulae DSM 17877.</title>
        <authorList>
            <person name="Hemp J."/>
            <person name="Ward L.M."/>
            <person name="Pace L.A."/>
            <person name="Fischer W.W."/>
        </authorList>
    </citation>
    <scope>NUCLEOTIDE SEQUENCE [LARGE SCALE GENOMIC DNA]</scope>
    <source>
        <strain evidence="8 9">GOMI-1</strain>
    </source>
</reference>
<dbReference type="NCBIfam" id="TIGR01398">
    <property type="entry name" value="FlhA"/>
    <property type="match status" value="1"/>
</dbReference>
<dbReference type="InterPro" id="IPR042193">
    <property type="entry name" value="FHIPEP_3"/>
</dbReference>
<dbReference type="PANTHER" id="PTHR30161:SF1">
    <property type="entry name" value="FLAGELLAR BIOSYNTHESIS PROTEIN FLHA-RELATED"/>
    <property type="match status" value="1"/>
</dbReference>
<dbReference type="PATRIC" id="fig|360411.5.peg.3467"/>
<protein>
    <recommendedName>
        <fullName evidence="7">Flagellar biosynthesis protein FlhA</fullName>
    </recommendedName>
</protein>
<keyword evidence="7" id="KW-1005">Bacterial flagellum biogenesis</keyword>
<dbReference type="STRING" id="360411.AC812_02965"/>
<dbReference type="InterPro" id="IPR006301">
    <property type="entry name" value="FlhA"/>
</dbReference>
<feature type="transmembrane region" description="Helical" evidence="7">
    <location>
        <begin position="48"/>
        <end position="67"/>
    </location>
</feature>
<keyword evidence="6 7" id="KW-0472">Membrane</keyword>
<evidence type="ECO:0000256" key="2">
    <source>
        <dbReference type="ARBA" id="ARBA00008835"/>
    </source>
</evidence>
<dbReference type="RefSeq" id="WP_061913782.1">
    <property type="nucleotide sequence ID" value="NZ_DF967971.1"/>
</dbReference>
<organism evidence="8 9">
    <name type="scientific">Bellilinea caldifistulae</name>
    <dbReference type="NCBI Taxonomy" id="360411"/>
    <lineage>
        <taxon>Bacteria</taxon>
        <taxon>Bacillati</taxon>
        <taxon>Chloroflexota</taxon>
        <taxon>Anaerolineae</taxon>
        <taxon>Anaerolineales</taxon>
        <taxon>Anaerolineaceae</taxon>
        <taxon>Bellilinea</taxon>
    </lineage>
</organism>
<feature type="transmembrane region" description="Helical" evidence="7">
    <location>
        <begin position="120"/>
        <end position="138"/>
    </location>
</feature>
<keyword evidence="8" id="KW-0969">Cilium</keyword>
<evidence type="ECO:0000256" key="1">
    <source>
        <dbReference type="ARBA" id="ARBA00004651"/>
    </source>
</evidence>
<dbReference type="Gene3D" id="3.40.50.12790">
    <property type="entry name" value="FHIPEP family, domain 4"/>
    <property type="match status" value="1"/>
</dbReference>